<dbReference type="Gene3D" id="3.40.309.10">
    <property type="entry name" value="Aldehyde Dehydrogenase, Chain A, domain 2"/>
    <property type="match status" value="1"/>
</dbReference>
<dbReference type="EC" id="1.2.1.88" evidence="2"/>
<dbReference type="InterPro" id="IPR005932">
    <property type="entry name" value="RocA"/>
</dbReference>
<dbReference type="PATRIC" id="fig|1703772.3.peg.47"/>
<evidence type="ECO:0000256" key="1">
    <source>
        <dbReference type="ARBA" id="ARBA00004786"/>
    </source>
</evidence>
<gene>
    <name evidence="11" type="ORF">AMJ52_00250</name>
</gene>
<evidence type="ECO:0000256" key="6">
    <source>
        <dbReference type="ARBA" id="ARBA00048142"/>
    </source>
</evidence>
<dbReference type="Proteomes" id="UP000051012">
    <property type="component" value="Unassembled WGS sequence"/>
</dbReference>
<evidence type="ECO:0000256" key="2">
    <source>
        <dbReference type="ARBA" id="ARBA00012884"/>
    </source>
</evidence>
<dbReference type="NCBIfam" id="NF002852">
    <property type="entry name" value="PRK03137.1"/>
    <property type="match status" value="1"/>
</dbReference>
<dbReference type="GO" id="GO:0010133">
    <property type="term" value="P:L-proline catabolic process to L-glutamate"/>
    <property type="evidence" value="ECO:0007669"/>
    <property type="project" value="TreeGrafter"/>
</dbReference>
<keyword evidence="3 9" id="KW-0560">Oxidoreductase</keyword>
<dbReference type="InterPro" id="IPR050485">
    <property type="entry name" value="Proline_metab_enzyme"/>
</dbReference>
<dbReference type="AlphaFoldDB" id="A0A0S7YID0"/>
<dbReference type="InterPro" id="IPR016162">
    <property type="entry name" value="Ald_DH_N"/>
</dbReference>
<dbReference type="CDD" id="cd07124">
    <property type="entry name" value="ALDH_PutA-P5CDH-RocA"/>
    <property type="match status" value="1"/>
</dbReference>
<dbReference type="NCBIfam" id="TIGR01237">
    <property type="entry name" value="D1pyr5carbox2"/>
    <property type="match status" value="1"/>
</dbReference>
<dbReference type="InterPro" id="IPR029510">
    <property type="entry name" value="Ald_DH_CS_GLU"/>
</dbReference>
<evidence type="ECO:0000256" key="3">
    <source>
        <dbReference type="ARBA" id="ARBA00023002"/>
    </source>
</evidence>
<feature type="active site" evidence="8">
    <location>
        <position position="285"/>
    </location>
</feature>
<dbReference type="Gene3D" id="3.40.605.10">
    <property type="entry name" value="Aldehyde Dehydrogenase, Chain A, domain 1"/>
    <property type="match status" value="1"/>
</dbReference>
<dbReference type="PANTHER" id="PTHR42862">
    <property type="entry name" value="DELTA-1-PYRROLINE-5-CARBOXYLATE DEHYDROGENASE 1, ISOFORM A-RELATED"/>
    <property type="match status" value="1"/>
</dbReference>
<evidence type="ECO:0000313" key="12">
    <source>
        <dbReference type="Proteomes" id="UP000051012"/>
    </source>
</evidence>
<dbReference type="PROSITE" id="PS00687">
    <property type="entry name" value="ALDEHYDE_DEHYDR_GLU"/>
    <property type="match status" value="1"/>
</dbReference>
<comment type="caution">
    <text evidence="11">The sequence shown here is derived from an EMBL/GenBank/DDBJ whole genome shotgun (WGS) entry which is preliminary data.</text>
</comment>
<name>A0A0S7YID0_UNCT6</name>
<evidence type="ECO:0000259" key="10">
    <source>
        <dbReference type="Pfam" id="PF00171"/>
    </source>
</evidence>
<dbReference type="GO" id="GO:0003842">
    <property type="term" value="F:L-glutamate gamma-semialdehyde dehydrogenase activity"/>
    <property type="evidence" value="ECO:0007669"/>
    <property type="project" value="UniProtKB-EC"/>
</dbReference>
<evidence type="ECO:0000256" key="8">
    <source>
        <dbReference type="PROSITE-ProRule" id="PRU10007"/>
    </source>
</evidence>
<protein>
    <recommendedName>
        <fullName evidence="5">L-glutamate gamma-semialdehyde dehydrogenase</fullName>
        <ecNumber evidence="2">1.2.1.88</ecNumber>
    </recommendedName>
    <alternativeName>
        <fullName evidence="5">L-glutamate gamma-semialdehyde dehydrogenase</fullName>
    </alternativeName>
</protein>
<keyword evidence="4" id="KW-0520">NAD</keyword>
<dbReference type="FunFam" id="3.40.309.10:FF:000005">
    <property type="entry name" value="1-pyrroline-5-carboxylate dehydrogenase 1"/>
    <property type="match status" value="1"/>
</dbReference>
<evidence type="ECO:0000256" key="4">
    <source>
        <dbReference type="ARBA" id="ARBA00023027"/>
    </source>
</evidence>
<comment type="similarity">
    <text evidence="7">Belongs to the aldehyde dehydrogenase family. RocA subfamily.</text>
</comment>
<dbReference type="InterPro" id="IPR016161">
    <property type="entry name" value="Ald_DH/histidinol_DH"/>
</dbReference>
<dbReference type="SUPFAM" id="SSF53720">
    <property type="entry name" value="ALDH-like"/>
    <property type="match status" value="1"/>
</dbReference>
<dbReference type="PANTHER" id="PTHR42862:SF1">
    <property type="entry name" value="DELTA-1-PYRROLINE-5-CARBOXYLATE DEHYDROGENASE 2, ISOFORM A-RELATED"/>
    <property type="match status" value="1"/>
</dbReference>
<reference evidence="11 12" key="1">
    <citation type="journal article" date="2015" name="Microbiome">
        <title>Genomic resolution of linkages in carbon, nitrogen, and sulfur cycling among widespread estuary sediment bacteria.</title>
        <authorList>
            <person name="Baker B.J."/>
            <person name="Lazar C.S."/>
            <person name="Teske A.P."/>
            <person name="Dick G.J."/>
        </authorList>
    </citation>
    <scope>NUCLEOTIDE SEQUENCE [LARGE SCALE GENOMIC DNA]</scope>
    <source>
        <strain evidence="11">DG_78</strain>
    </source>
</reference>
<dbReference type="InterPro" id="IPR015590">
    <property type="entry name" value="Aldehyde_DH_dom"/>
</dbReference>
<dbReference type="Pfam" id="PF00171">
    <property type="entry name" value="Aldedh"/>
    <property type="match status" value="1"/>
</dbReference>
<accession>A0A0S7YID0</accession>
<feature type="domain" description="Aldehyde dehydrogenase" evidence="10">
    <location>
        <begin position="49"/>
        <end position="510"/>
    </location>
</feature>
<dbReference type="InterPro" id="IPR016160">
    <property type="entry name" value="Ald_DH_CS_CYS"/>
</dbReference>
<dbReference type="FunFam" id="3.40.605.10:FF:000045">
    <property type="entry name" value="1-pyrroline-5-carboxylate dehydrogenase 1"/>
    <property type="match status" value="1"/>
</dbReference>
<sequence length="533" mass="59647">MKPFRNEKLTDFSKLLNRKNMEKTIANVESQLGREYSIIIGGQRIRLEKKFHSFNPSQKEQIVGTFQEADIPTADKAMEVASETFKSWRFTPAKTRAQYLFKIAQIMRKRRLELASWMVFESGKNWVEADADVAEAIDFCDYYAREALRYDIGPKLLQFPGERDEQVYIPLGVGLVLAPWNFPLAILCGMTSASFVTGNTVIMKPSEDSPAIAAKFMEIIEEAKVPIGVINFMTGHGTPAADYLVKHPMIRFICFTGSKAVGLYIVEQAAKIQPGQKWIKRVIAEMGGKDFIIVDSEADIDSAVTGVRASAYGLQGQKCSACSRLILDDRIYDEFMRKFIPTVEAIKMGPVKDYENWLGPVINETAYNSILAYINIGKTEGKLICGGEPGLKEGWYIKPTVIADIEPHHRIFQEEIFGPVLAVTRARSFDHALELANSTEYGLTGAVYTKNRQKLERAKREAHVGNLYFNRKCTAALVGVHPFGGFNMSGTDSKAGGPDYLLLFTQAKSIAEYIGSKKKTKPKKITIKKKKRG</sequence>
<evidence type="ECO:0000256" key="5">
    <source>
        <dbReference type="ARBA" id="ARBA00032259"/>
    </source>
</evidence>
<comment type="catalytic activity">
    <reaction evidence="6">
        <text>L-glutamate 5-semialdehyde + NAD(+) + H2O = L-glutamate + NADH + 2 H(+)</text>
        <dbReference type="Rhea" id="RHEA:30235"/>
        <dbReference type="ChEBI" id="CHEBI:15377"/>
        <dbReference type="ChEBI" id="CHEBI:15378"/>
        <dbReference type="ChEBI" id="CHEBI:29985"/>
        <dbReference type="ChEBI" id="CHEBI:57540"/>
        <dbReference type="ChEBI" id="CHEBI:57945"/>
        <dbReference type="ChEBI" id="CHEBI:58066"/>
        <dbReference type="EC" id="1.2.1.88"/>
    </reaction>
</comment>
<evidence type="ECO:0000256" key="9">
    <source>
        <dbReference type="RuleBase" id="RU003345"/>
    </source>
</evidence>
<dbReference type="InterPro" id="IPR016163">
    <property type="entry name" value="Ald_DH_C"/>
</dbReference>
<dbReference type="PROSITE" id="PS00070">
    <property type="entry name" value="ALDEHYDE_DEHYDR_CYS"/>
    <property type="match status" value="1"/>
</dbReference>
<dbReference type="GO" id="GO:0004657">
    <property type="term" value="F:proline dehydrogenase activity"/>
    <property type="evidence" value="ECO:0007669"/>
    <property type="project" value="UniProtKB-ARBA"/>
</dbReference>
<evidence type="ECO:0000256" key="7">
    <source>
        <dbReference type="ARBA" id="ARBA00061617"/>
    </source>
</evidence>
<comment type="pathway">
    <text evidence="1">Amino-acid degradation; L-proline degradation into L-glutamate; L-glutamate from L-proline: step 2/2.</text>
</comment>
<dbReference type="EMBL" id="LJNI01000002">
    <property type="protein sequence ID" value="KPJ74513.1"/>
    <property type="molecule type" value="Genomic_DNA"/>
</dbReference>
<evidence type="ECO:0000313" key="11">
    <source>
        <dbReference type="EMBL" id="KPJ74513.1"/>
    </source>
</evidence>
<proteinExistence type="inferred from homology"/>
<dbReference type="GO" id="GO:0009898">
    <property type="term" value="C:cytoplasmic side of plasma membrane"/>
    <property type="evidence" value="ECO:0007669"/>
    <property type="project" value="TreeGrafter"/>
</dbReference>
<organism evidence="11 12">
    <name type="scientific">candidate division TA06 bacterium DG_78</name>
    <dbReference type="NCBI Taxonomy" id="1703772"/>
    <lineage>
        <taxon>Bacteria</taxon>
        <taxon>Bacteria division TA06</taxon>
    </lineage>
</organism>